<dbReference type="AlphaFoldDB" id="I3EFP7"/>
<evidence type="ECO:0000256" key="1">
    <source>
        <dbReference type="SAM" id="MobiDB-lite"/>
    </source>
</evidence>
<organism evidence="3 4">
    <name type="scientific">Nematocida parisii (strain ERTm3)</name>
    <name type="common">Nematode killer fungus</name>
    <dbReference type="NCBI Taxonomy" id="935791"/>
    <lineage>
        <taxon>Eukaryota</taxon>
        <taxon>Fungi</taxon>
        <taxon>Fungi incertae sedis</taxon>
        <taxon>Microsporidia</taxon>
        <taxon>Nematocida</taxon>
    </lineage>
</organism>
<keyword evidence="2" id="KW-0812">Transmembrane</keyword>
<name>I3EFP7_NEMP3</name>
<protein>
    <submittedName>
        <fullName evidence="3">Uncharacterized protein</fullName>
    </submittedName>
</protein>
<feature type="transmembrane region" description="Helical" evidence="2">
    <location>
        <begin position="109"/>
        <end position="130"/>
    </location>
</feature>
<feature type="compositionally biased region" description="Polar residues" evidence="1">
    <location>
        <begin position="18"/>
        <end position="46"/>
    </location>
</feature>
<accession>I3EFP7</accession>
<feature type="transmembrane region" description="Helical" evidence="2">
    <location>
        <begin position="60"/>
        <end position="77"/>
    </location>
</feature>
<dbReference type="OrthoDB" id="10339072at2759"/>
<dbReference type="InParanoid" id="I3EFP7"/>
<feature type="transmembrane region" description="Helical" evidence="2">
    <location>
        <begin position="84"/>
        <end position="103"/>
    </location>
</feature>
<dbReference type="VEuPathDB" id="MicrosporidiaDB:NEQG_01488"/>
<keyword evidence="2" id="KW-1133">Transmembrane helix</keyword>
<feature type="region of interest" description="Disordered" evidence="1">
    <location>
        <begin position="1"/>
        <end position="47"/>
    </location>
</feature>
<dbReference type="HOGENOM" id="CLU_1054076_0_0_1"/>
<evidence type="ECO:0000313" key="3">
    <source>
        <dbReference type="EMBL" id="EIJ88044.1"/>
    </source>
</evidence>
<keyword evidence="2" id="KW-0472">Membrane</keyword>
<sequence>MLKPTEDIPLKTRETKDSMGSASHTTINTNSEDFSEGSTNGPNTTRLSHKTESNIEKITFVYNILVKPILIIFSIFYSTIQTHCLLFGINTTIANASTSALLLRNLEKSYISVAVICSILTLIMYCMEFLNYTIIVDIMYKMLGKESKRLTITLIGSIILIALMLASILKAAYTTEISYINNLLPAVIVLQAVYLILEVFFVSLSSHYKLNANLALDLSRSSLNSKLYNLLFYAITLVFTILCIIILCNPNTWFGFYIENNNGV</sequence>
<feature type="transmembrane region" description="Helical" evidence="2">
    <location>
        <begin position="150"/>
        <end position="171"/>
    </location>
</feature>
<dbReference type="EMBL" id="GL870879">
    <property type="protein sequence ID" value="EIJ88044.1"/>
    <property type="molecule type" value="Genomic_DNA"/>
</dbReference>
<proteinExistence type="predicted"/>
<feature type="transmembrane region" description="Helical" evidence="2">
    <location>
        <begin position="183"/>
        <end position="206"/>
    </location>
</feature>
<keyword evidence="4" id="KW-1185">Reference proteome</keyword>
<dbReference type="Proteomes" id="UP000002872">
    <property type="component" value="Unassembled WGS sequence"/>
</dbReference>
<gene>
    <name evidence="3" type="ORF">NEQG_01488</name>
</gene>
<evidence type="ECO:0000313" key="4">
    <source>
        <dbReference type="Proteomes" id="UP000002872"/>
    </source>
</evidence>
<feature type="compositionally biased region" description="Basic and acidic residues" evidence="1">
    <location>
        <begin position="1"/>
        <end position="17"/>
    </location>
</feature>
<evidence type="ECO:0000256" key="2">
    <source>
        <dbReference type="SAM" id="Phobius"/>
    </source>
</evidence>
<reference evidence="3" key="1">
    <citation type="submission" date="2011-01" db="EMBL/GenBank/DDBJ databases">
        <title>The Genome Sequence of Nematocida parisii strain ERTm3.</title>
        <authorList>
            <consortium name="The Broad Institute Genome Sequencing Platform"/>
            <consortium name="The Broad Institute Genome Sequencing Center for Infectious Disease"/>
            <person name="Cuomo C."/>
            <person name="Troemel E."/>
            <person name="Young S.K."/>
            <person name="Zeng Q."/>
            <person name="Gargeya S."/>
            <person name="Fitzgerald M."/>
            <person name="Haas B."/>
            <person name="Abouelleil A."/>
            <person name="Alvarado L."/>
            <person name="Arachchi H.M."/>
            <person name="Berlin A."/>
            <person name="Chapman S.B."/>
            <person name="Gearin G."/>
            <person name="Goldberg J."/>
            <person name="Griggs A."/>
            <person name="Gujja S."/>
            <person name="Hansen M."/>
            <person name="Heiman D."/>
            <person name="Howarth C."/>
            <person name="Larimer J."/>
            <person name="Lui A."/>
            <person name="MacDonald P.J.P."/>
            <person name="McCowen C."/>
            <person name="Montmayeur A."/>
            <person name="Murphy C."/>
            <person name="Neiman D."/>
            <person name="Pearson M."/>
            <person name="Priest M."/>
            <person name="Roberts A."/>
            <person name="Saif S."/>
            <person name="Shea T."/>
            <person name="Sisk P."/>
            <person name="Stolte C."/>
            <person name="Sykes S."/>
            <person name="Wortman J."/>
            <person name="Nusbaum C."/>
            <person name="Birren B."/>
        </authorList>
    </citation>
    <scope>NUCLEOTIDE SEQUENCE</scope>
    <source>
        <strain evidence="3">ERTm3</strain>
    </source>
</reference>
<feature type="transmembrane region" description="Helical" evidence="2">
    <location>
        <begin position="227"/>
        <end position="247"/>
    </location>
</feature>